<name>A0A2S2R5E6_9HEMI</name>
<reference evidence="3" key="1">
    <citation type="submission" date="2018-04" db="EMBL/GenBank/DDBJ databases">
        <title>Transcriptome assembly of Sipha flava.</title>
        <authorList>
            <person name="Scully E.D."/>
            <person name="Geib S.M."/>
            <person name="Palmer N.A."/>
            <person name="Koch K."/>
            <person name="Bradshaw J."/>
            <person name="Heng-Moss T."/>
            <person name="Sarath G."/>
        </authorList>
    </citation>
    <scope>NUCLEOTIDE SEQUENCE</scope>
</reference>
<dbReference type="SUPFAM" id="SSF54236">
    <property type="entry name" value="Ubiquitin-like"/>
    <property type="match status" value="1"/>
</dbReference>
<dbReference type="InterPro" id="IPR009060">
    <property type="entry name" value="UBA-like_sf"/>
</dbReference>
<feature type="domain" description="Ubiquitin-like" evidence="2">
    <location>
        <begin position="2"/>
        <end position="75"/>
    </location>
</feature>
<dbReference type="SUPFAM" id="SSF46934">
    <property type="entry name" value="UBA-like"/>
    <property type="match status" value="1"/>
</dbReference>
<proteinExistence type="predicted"/>
<dbReference type="RefSeq" id="XP_025412680.1">
    <property type="nucleotide sequence ID" value="XM_025556895.1"/>
</dbReference>
<dbReference type="PROSITE" id="PS50053">
    <property type="entry name" value="UBIQUITIN_2"/>
    <property type="match status" value="1"/>
</dbReference>
<dbReference type="Gene3D" id="1.10.8.10">
    <property type="entry name" value="DNA helicase RuvA subunit, C-terminal domain"/>
    <property type="match status" value="1"/>
</dbReference>
<dbReference type="InterPro" id="IPR029071">
    <property type="entry name" value="Ubiquitin-like_domsf"/>
</dbReference>
<dbReference type="CDD" id="cd14326">
    <property type="entry name" value="UBA_UBL7"/>
    <property type="match status" value="1"/>
</dbReference>
<protein>
    <submittedName>
        <fullName evidence="3 5">Ubiquitin-like protein 7</fullName>
    </submittedName>
</protein>
<sequence>MAEINVKVRLGTDLLYNTKIRIDTGEPVINLKNKLCQKDESLSLKRMIIVYCGCVMEDNSPLFMYDLFDGATVHVYKDITPEKTVSPTPSSESDIKKLVATFRSFLVNSSYRAALLKLNKPEVINKIIITTPGLNEDPVALTLLQHPELLVKLNDFESVKRITDNHPAFALAVMKIASAVQEEVSQNHSTADMARSVINNGSDEDIEDIDDSSPASEASSRPVSRNLSFGTITAAQLASAIASVTTQQPQPSTSGASTSTANTENVLEPVSVVQRQQSEQQGEFDVPTQLQMMRDMGLVNDALNLEALQLGGDLETAVELVLNGFNTTDLDREND</sequence>
<dbReference type="Gene3D" id="3.10.20.90">
    <property type="entry name" value="Phosphatidylinositol 3-kinase Catalytic Subunit, Chain A, domain 1"/>
    <property type="match status" value="1"/>
</dbReference>
<dbReference type="InterPro" id="IPR015496">
    <property type="entry name" value="Ubiquilin"/>
</dbReference>
<dbReference type="Proteomes" id="UP000694846">
    <property type="component" value="Unplaced"/>
</dbReference>
<evidence type="ECO:0000256" key="1">
    <source>
        <dbReference type="SAM" id="MobiDB-lite"/>
    </source>
</evidence>
<feature type="compositionally biased region" description="Low complexity" evidence="1">
    <location>
        <begin position="212"/>
        <end position="224"/>
    </location>
</feature>
<dbReference type="PANTHER" id="PTHR10677:SF25">
    <property type="entry name" value="UBIQUITIN-LIKE PROTEIN 7"/>
    <property type="match status" value="1"/>
</dbReference>
<dbReference type="GO" id="GO:0005829">
    <property type="term" value="C:cytosol"/>
    <property type="evidence" value="ECO:0007669"/>
    <property type="project" value="TreeGrafter"/>
</dbReference>
<dbReference type="PANTHER" id="PTHR10677">
    <property type="entry name" value="UBIQUILIN"/>
    <property type="match status" value="1"/>
</dbReference>
<feature type="compositionally biased region" description="Low complexity" evidence="1">
    <location>
        <begin position="243"/>
        <end position="261"/>
    </location>
</feature>
<feature type="region of interest" description="Disordered" evidence="1">
    <location>
        <begin position="243"/>
        <end position="264"/>
    </location>
</feature>
<accession>A0A2S2R5E6</accession>
<evidence type="ECO:0000313" key="3">
    <source>
        <dbReference type="EMBL" id="MBY85231.1"/>
    </source>
</evidence>
<dbReference type="AlphaFoldDB" id="A0A2S2R5E6"/>
<feature type="region of interest" description="Disordered" evidence="1">
    <location>
        <begin position="202"/>
        <end position="224"/>
    </location>
</feature>
<feature type="compositionally biased region" description="Acidic residues" evidence="1">
    <location>
        <begin position="202"/>
        <end position="211"/>
    </location>
</feature>
<gene>
    <name evidence="3" type="primary">Ubl7</name>
    <name evidence="5" type="synonym">LOC112685114</name>
    <name evidence="3" type="ORF">g.13287</name>
</gene>
<keyword evidence="4" id="KW-1185">Reference proteome</keyword>
<evidence type="ECO:0000259" key="2">
    <source>
        <dbReference type="PROSITE" id="PS50053"/>
    </source>
</evidence>
<dbReference type="Pfam" id="PF00240">
    <property type="entry name" value="ubiquitin"/>
    <property type="match status" value="1"/>
</dbReference>
<dbReference type="InterPro" id="IPR047878">
    <property type="entry name" value="UBL7_UBA"/>
</dbReference>
<dbReference type="OrthoDB" id="10016665at2759"/>
<dbReference type="InterPro" id="IPR000626">
    <property type="entry name" value="Ubiquitin-like_dom"/>
</dbReference>
<dbReference type="GO" id="GO:0006511">
    <property type="term" value="P:ubiquitin-dependent protein catabolic process"/>
    <property type="evidence" value="ECO:0007669"/>
    <property type="project" value="TreeGrafter"/>
</dbReference>
<evidence type="ECO:0000313" key="4">
    <source>
        <dbReference type="Proteomes" id="UP000694846"/>
    </source>
</evidence>
<dbReference type="CDD" id="cd17039">
    <property type="entry name" value="Ubl_ubiquitin_like"/>
    <property type="match status" value="1"/>
</dbReference>
<dbReference type="EMBL" id="GGMS01016028">
    <property type="protein sequence ID" value="MBY85231.1"/>
    <property type="molecule type" value="Transcribed_RNA"/>
</dbReference>
<organism evidence="3">
    <name type="scientific">Sipha flava</name>
    <name type="common">yellow sugarcane aphid</name>
    <dbReference type="NCBI Taxonomy" id="143950"/>
    <lineage>
        <taxon>Eukaryota</taxon>
        <taxon>Metazoa</taxon>
        <taxon>Ecdysozoa</taxon>
        <taxon>Arthropoda</taxon>
        <taxon>Hexapoda</taxon>
        <taxon>Insecta</taxon>
        <taxon>Pterygota</taxon>
        <taxon>Neoptera</taxon>
        <taxon>Paraneoptera</taxon>
        <taxon>Hemiptera</taxon>
        <taxon>Sternorrhyncha</taxon>
        <taxon>Aphidomorpha</taxon>
        <taxon>Aphidoidea</taxon>
        <taxon>Aphididae</taxon>
        <taxon>Sipha</taxon>
    </lineage>
</organism>
<evidence type="ECO:0000313" key="5">
    <source>
        <dbReference type="RefSeq" id="XP_025412680.1"/>
    </source>
</evidence>
<dbReference type="GO" id="GO:0031593">
    <property type="term" value="F:polyubiquitin modification-dependent protein binding"/>
    <property type="evidence" value="ECO:0007669"/>
    <property type="project" value="TreeGrafter"/>
</dbReference>
<reference evidence="5" key="2">
    <citation type="submission" date="2025-04" db="UniProtKB">
        <authorList>
            <consortium name="RefSeq"/>
        </authorList>
    </citation>
    <scope>IDENTIFICATION</scope>
    <source>
        <tissue evidence="5">Whole body</tissue>
    </source>
</reference>